<evidence type="ECO:0000256" key="2">
    <source>
        <dbReference type="ARBA" id="ARBA00004370"/>
    </source>
</evidence>
<evidence type="ECO:0000313" key="15">
    <source>
        <dbReference type="EMBL" id="MBK4735421.1"/>
    </source>
</evidence>
<dbReference type="RefSeq" id="WP_200591178.1">
    <property type="nucleotide sequence ID" value="NZ_JAEPBG010000002.1"/>
</dbReference>
<keyword evidence="8 13" id="KW-1133">Transmembrane helix</keyword>
<keyword evidence="6 13" id="KW-0812">Transmembrane</keyword>
<dbReference type="AlphaFoldDB" id="A0A934SPW9"/>
<reference evidence="14" key="1">
    <citation type="submission" date="2021-01" db="EMBL/GenBank/DDBJ databases">
        <title>Genome sequence of strain Noviherbaspirillum sp. DKR-6.</title>
        <authorList>
            <person name="Chaudhary D.K."/>
        </authorList>
    </citation>
    <scope>NUCLEOTIDE SEQUENCE</scope>
    <source>
        <strain evidence="14">DKR-6</strain>
    </source>
</reference>
<evidence type="ECO:0000313" key="16">
    <source>
        <dbReference type="Proteomes" id="UP000622890"/>
    </source>
</evidence>
<dbReference type="Gene3D" id="1.20.1300.10">
    <property type="entry name" value="Fumarate reductase/succinate dehydrogenase, transmembrane subunit"/>
    <property type="match status" value="1"/>
</dbReference>
<feature type="transmembrane region" description="Helical" evidence="13">
    <location>
        <begin position="73"/>
        <end position="92"/>
    </location>
</feature>
<dbReference type="EMBL" id="JAEPBG010000002">
    <property type="protein sequence ID" value="MBK4734430.1"/>
    <property type="molecule type" value="Genomic_DNA"/>
</dbReference>
<dbReference type="GO" id="GO:0006099">
    <property type="term" value="P:tricarboxylic acid cycle"/>
    <property type="evidence" value="ECO:0007669"/>
    <property type="project" value="InterPro"/>
</dbReference>
<organism evidence="14 16">
    <name type="scientific">Noviherbaspirillum pedocola</name>
    <dbReference type="NCBI Taxonomy" id="2801341"/>
    <lineage>
        <taxon>Bacteria</taxon>
        <taxon>Pseudomonadati</taxon>
        <taxon>Pseudomonadota</taxon>
        <taxon>Betaproteobacteria</taxon>
        <taxon>Burkholderiales</taxon>
        <taxon>Oxalobacteraceae</taxon>
        <taxon>Noviherbaspirillum</taxon>
    </lineage>
</organism>
<evidence type="ECO:0000256" key="4">
    <source>
        <dbReference type="ARBA" id="ARBA00020076"/>
    </source>
</evidence>
<comment type="caution">
    <text evidence="14">The sequence shown here is derived from an EMBL/GenBank/DDBJ whole genome shotgun (WGS) entry which is preliminary data.</text>
</comment>
<dbReference type="PANTHER" id="PTHR10978">
    <property type="entry name" value="SUCCINATE DEHYDROGENASE CYTOCHROME B560 SUBUNIT"/>
    <property type="match status" value="1"/>
</dbReference>
<evidence type="ECO:0000256" key="8">
    <source>
        <dbReference type="ARBA" id="ARBA00022989"/>
    </source>
</evidence>
<dbReference type="PANTHER" id="PTHR10978:SF5">
    <property type="entry name" value="SUCCINATE DEHYDROGENASE CYTOCHROME B560 SUBUNIT, MITOCHONDRIAL"/>
    <property type="match status" value="1"/>
</dbReference>
<dbReference type="Proteomes" id="UP000622890">
    <property type="component" value="Unassembled WGS sequence"/>
</dbReference>
<evidence type="ECO:0000256" key="3">
    <source>
        <dbReference type="ARBA" id="ARBA00007244"/>
    </source>
</evidence>
<dbReference type="PIRSF" id="PIRSF000178">
    <property type="entry name" value="SDH_cyt_b560"/>
    <property type="match status" value="1"/>
</dbReference>
<protein>
    <recommendedName>
        <fullName evidence="4">Succinate dehydrogenase cytochrome b556 subunit</fullName>
    </recommendedName>
</protein>
<keyword evidence="10 13" id="KW-0472">Membrane</keyword>
<evidence type="ECO:0000313" key="14">
    <source>
        <dbReference type="EMBL" id="MBK4734430.1"/>
    </source>
</evidence>
<evidence type="ECO:0000256" key="6">
    <source>
        <dbReference type="ARBA" id="ARBA00022692"/>
    </source>
</evidence>
<dbReference type="GO" id="GO:0009055">
    <property type="term" value="F:electron transfer activity"/>
    <property type="evidence" value="ECO:0007669"/>
    <property type="project" value="InterPro"/>
</dbReference>
<evidence type="ECO:0000256" key="1">
    <source>
        <dbReference type="ARBA" id="ARBA00004050"/>
    </source>
</evidence>
<dbReference type="CDD" id="cd03499">
    <property type="entry name" value="SQR_TypeC_SdhC"/>
    <property type="match status" value="1"/>
</dbReference>
<name>A0A934SPW9_9BURK</name>
<keyword evidence="7 12" id="KW-0479">Metal-binding</keyword>
<dbReference type="InterPro" id="IPR014314">
    <property type="entry name" value="Succ_DH_cytb556"/>
</dbReference>
<evidence type="ECO:0000256" key="7">
    <source>
        <dbReference type="ARBA" id="ARBA00022723"/>
    </source>
</evidence>
<evidence type="ECO:0000256" key="10">
    <source>
        <dbReference type="ARBA" id="ARBA00023136"/>
    </source>
</evidence>
<comment type="subcellular location">
    <subcellularLocation>
        <location evidence="2">Membrane</location>
    </subcellularLocation>
</comment>
<evidence type="ECO:0000256" key="9">
    <source>
        <dbReference type="ARBA" id="ARBA00023004"/>
    </source>
</evidence>
<dbReference type="GO" id="GO:0046872">
    <property type="term" value="F:metal ion binding"/>
    <property type="evidence" value="ECO:0007669"/>
    <property type="project" value="UniProtKB-KW"/>
</dbReference>
<evidence type="ECO:0000256" key="13">
    <source>
        <dbReference type="SAM" id="Phobius"/>
    </source>
</evidence>
<proteinExistence type="inferred from homology"/>
<dbReference type="NCBIfam" id="TIGR02970">
    <property type="entry name" value="succ_dehyd_cytB"/>
    <property type="match status" value="1"/>
</dbReference>
<dbReference type="SUPFAM" id="SSF81343">
    <property type="entry name" value="Fumarate reductase respiratory complex transmembrane subunits"/>
    <property type="match status" value="1"/>
</dbReference>
<feature type="transmembrane region" description="Helical" evidence="13">
    <location>
        <begin position="113"/>
        <end position="133"/>
    </location>
</feature>
<accession>A0A934SPW9</accession>
<keyword evidence="16" id="KW-1185">Reference proteome</keyword>
<evidence type="ECO:0000256" key="12">
    <source>
        <dbReference type="PIRSR" id="PIRSR000178-1"/>
    </source>
</evidence>
<dbReference type="GO" id="GO:0005886">
    <property type="term" value="C:plasma membrane"/>
    <property type="evidence" value="ECO:0007669"/>
    <property type="project" value="TreeGrafter"/>
</dbReference>
<evidence type="ECO:0000256" key="11">
    <source>
        <dbReference type="ARBA" id="ARBA00025912"/>
    </source>
</evidence>
<dbReference type="InterPro" id="IPR000701">
    <property type="entry name" value="SuccDH_FuR_B_TM-su"/>
</dbReference>
<comment type="cofactor">
    <cofactor evidence="12">
        <name>heme</name>
        <dbReference type="ChEBI" id="CHEBI:30413"/>
    </cofactor>
    <text evidence="12">The heme is bound between the two transmembrane subunits.</text>
</comment>
<keyword evidence="5 12" id="KW-0349">Heme</keyword>
<sequence length="136" mass="15287">MSEAAKKSRPQFSNIHVTQIMKYRMPLAAWVSILHRISGVLMFLLLPFVLYLLEQSLTSESTFATLHGIVAHPITKLIILALSWAYLHHFLAGIRHLFMDVHMFLSKDGSRHSAFSVLAVSLVLTLVVALKLFGAF</sequence>
<keyword evidence="9 12" id="KW-0408">Iron</keyword>
<feature type="binding site" description="axial binding residue" evidence="12">
    <location>
        <position position="89"/>
    </location>
    <ligand>
        <name>heme</name>
        <dbReference type="ChEBI" id="CHEBI:30413"/>
        <note>ligand shared with second transmembrane subunit</note>
    </ligand>
    <ligandPart>
        <name>Fe</name>
        <dbReference type="ChEBI" id="CHEBI:18248"/>
    </ligandPart>
</feature>
<evidence type="ECO:0000256" key="5">
    <source>
        <dbReference type="ARBA" id="ARBA00022617"/>
    </source>
</evidence>
<feature type="transmembrane region" description="Helical" evidence="13">
    <location>
        <begin position="27"/>
        <end position="53"/>
    </location>
</feature>
<comment type="subunit">
    <text evidence="11">Part of an enzyme complex containing four subunits: a flavoprotein, an iron-sulfur protein, plus two membrane-anchoring proteins, SdhC and SdhD. The complex can form homotrimers.</text>
</comment>
<dbReference type="Pfam" id="PF01127">
    <property type="entry name" value="Sdh_cyt"/>
    <property type="match status" value="1"/>
</dbReference>
<comment type="function">
    <text evidence="1">Membrane-anchoring subunit of succinate dehydrogenase (SDH).</text>
</comment>
<comment type="similarity">
    <text evidence="3">Belongs to the cytochrome b560 family.</text>
</comment>
<dbReference type="EMBL" id="JAEPBG010000004">
    <property type="protein sequence ID" value="MBK4735421.1"/>
    <property type="molecule type" value="Genomic_DNA"/>
</dbReference>
<dbReference type="InterPro" id="IPR034804">
    <property type="entry name" value="SQR/QFR_C/D"/>
</dbReference>
<gene>
    <name evidence="14" type="primary">sdhC</name>
    <name evidence="14" type="ORF">JJB74_07430</name>
    <name evidence="15" type="ORF">JJB74_12420</name>
</gene>